<evidence type="ECO:0000313" key="2">
    <source>
        <dbReference type="Proteomes" id="UP000054053"/>
    </source>
</evidence>
<accession>A0A1B5KV25</accession>
<dbReference type="Proteomes" id="UP000054053">
    <property type="component" value="Unassembled WGS sequence"/>
</dbReference>
<dbReference type="EMBL" id="BBTG02000002">
    <property type="protein sequence ID" value="GAO14842.1"/>
    <property type="molecule type" value="Genomic_DNA"/>
</dbReference>
<evidence type="ECO:0000313" key="1">
    <source>
        <dbReference type="EMBL" id="GAO14842.1"/>
    </source>
</evidence>
<protein>
    <submittedName>
        <fullName evidence="1">Uncharacterized protein</fullName>
    </submittedName>
</protein>
<comment type="caution">
    <text evidence="1">The sequence shown here is derived from an EMBL/GenBank/DDBJ whole genome shotgun (WGS) entry which is preliminary data.</text>
</comment>
<reference evidence="2" key="1">
    <citation type="journal article" date="2016" name="Genome Announc.">
        <title>Genome sequence of Ustilaginoidea virens IPU010, a rice pathogenic fungus causing false smut.</title>
        <authorList>
            <person name="Kumagai T."/>
            <person name="Ishii T."/>
            <person name="Terai G."/>
            <person name="Umemura M."/>
            <person name="Machida M."/>
            <person name="Asai K."/>
        </authorList>
    </citation>
    <scope>NUCLEOTIDE SEQUENCE [LARGE SCALE GENOMIC DNA]</scope>
    <source>
        <strain evidence="2">IPU010</strain>
    </source>
</reference>
<organism evidence="1 2">
    <name type="scientific">Ustilaginoidea virens</name>
    <name type="common">Rice false smut fungus</name>
    <name type="synonym">Villosiclava virens</name>
    <dbReference type="NCBI Taxonomy" id="1159556"/>
    <lineage>
        <taxon>Eukaryota</taxon>
        <taxon>Fungi</taxon>
        <taxon>Dikarya</taxon>
        <taxon>Ascomycota</taxon>
        <taxon>Pezizomycotina</taxon>
        <taxon>Sordariomycetes</taxon>
        <taxon>Hypocreomycetidae</taxon>
        <taxon>Hypocreales</taxon>
        <taxon>Clavicipitaceae</taxon>
        <taxon>Ustilaginoidea</taxon>
    </lineage>
</organism>
<name>A0A1B5KV25_USTVR</name>
<sequence length="69" mass="7245">MFPAGLAMTAMTRRITTTGKTGPGSVCVSTAQAAAKTAAARGTEQWVGMVVLRQGPTWTNLPHHLFSES</sequence>
<gene>
    <name evidence="1" type="ORF">UVI_02005690</name>
</gene>
<proteinExistence type="predicted"/>
<dbReference type="AlphaFoldDB" id="A0A1B5KV25"/>